<dbReference type="SUPFAM" id="SSF49899">
    <property type="entry name" value="Concanavalin A-like lectins/glucanases"/>
    <property type="match status" value="1"/>
</dbReference>
<dbReference type="Pfam" id="PF13765">
    <property type="entry name" value="PRY"/>
    <property type="match status" value="1"/>
</dbReference>
<dbReference type="SMART" id="SM00589">
    <property type="entry name" value="PRY"/>
    <property type="match status" value="1"/>
</dbReference>
<dbReference type="InterPro" id="IPR001870">
    <property type="entry name" value="B30.2/SPRY"/>
</dbReference>
<name>A0A7K7VR11_EUDEL</name>
<keyword evidence="3" id="KW-1185">Reference proteome</keyword>
<dbReference type="Proteomes" id="UP000533954">
    <property type="component" value="Unassembled WGS sequence"/>
</dbReference>
<dbReference type="InterPro" id="IPR043136">
    <property type="entry name" value="B30.2/SPRY_sf"/>
</dbReference>
<dbReference type="Gene3D" id="2.60.120.920">
    <property type="match status" value="1"/>
</dbReference>
<dbReference type="PRINTS" id="PR01407">
    <property type="entry name" value="BUTYPHLNCDUF"/>
</dbReference>
<evidence type="ECO:0000259" key="1">
    <source>
        <dbReference type="PROSITE" id="PS50188"/>
    </source>
</evidence>
<comment type="caution">
    <text evidence="2">The sequence shown here is derived from an EMBL/GenBank/DDBJ whole genome shotgun (WGS) entry which is preliminary data.</text>
</comment>
<accession>A0A7K7VR11</accession>
<dbReference type="InterPro" id="IPR003879">
    <property type="entry name" value="Butyrophylin_SPRY"/>
</dbReference>
<dbReference type="InterPro" id="IPR013320">
    <property type="entry name" value="ConA-like_dom_sf"/>
</dbReference>
<dbReference type="InterPro" id="IPR050143">
    <property type="entry name" value="TRIM/RBCC"/>
</dbReference>
<gene>
    <name evidence="2" type="primary">Btn2a2</name>
    <name evidence="2" type="ORF">EUDELE_R09818</name>
</gene>
<dbReference type="PROSITE" id="PS50188">
    <property type="entry name" value="B302_SPRY"/>
    <property type="match status" value="1"/>
</dbReference>
<proteinExistence type="predicted"/>
<organism evidence="2 3">
    <name type="scientific">Eudromia elegans</name>
    <name type="common">Elegant crested-tinamou</name>
    <dbReference type="NCBI Taxonomy" id="8805"/>
    <lineage>
        <taxon>Eukaryota</taxon>
        <taxon>Metazoa</taxon>
        <taxon>Chordata</taxon>
        <taxon>Craniata</taxon>
        <taxon>Vertebrata</taxon>
        <taxon>Euteleostomi</taxon>
        <taxon>Archelosauria</taxon>
        <taxon>Archosauria</taxon>
        <taxon>Dinosauria</taxon>
        <taxon>Saurischia</taxon>
        <taxon>Theropoda</taxon>
        <taxon>Coelurosauria</taxon>
        <taxon>Aves</taxon>
        <taxon>Palaeognathae</taxon>
        <taxon>Tinamiformes</taxon>
        <taxon>Tinamidae</taxon>
        <taxon>Eudromia</taxon>
    </lineage>
</organism>
<evidence type="ECO:0000313" key="3">
    <source>
        <dbReference type="Proteomes" id="UP000533954"/>
    </source>
</evidence>
<sequence length="157" mass="17450">NVTLDPDTAHPRLVLSPDRRSVRWEYREPEAPDAPRSVAADPCVLGSEAFTSGHHYWDVDVTGGFYCAVGVSRERREGREGGSSFSPGAGVWAVQQWGFQNRALTSPPTLLRLPRVPRRIRVSLDYEWGQVAFSDAESRAPIFTFPPAAFAGERLRP</sequence>
<feature type="non-terminal residue" evidence="2">
    <location>
        <position position="1"/>
    </location>
</feature>
<reference evidence="2 3" key="1">
    <citation type="submission" date="2019-09" db="EMBL/GenBank/DDBJ databases">
        <title>Bird 10,000 Genomes (B10K) Project - Family phase.</title>
        <authorList>
            <person name="Zhang G."/>
        </authorList>
    </citation>
    <scope>NUCLEOTIDE SEQUENCE [LARGE SCALE GENOMIC DNA]</scope>
    <source>
        <strain evidence="2">B10K-LSUMZ-16893</strain>
    </source>
</reference>
<dbReference type="InterPro" id="IPR006574">
    <property type="entry name" value="PRY"/>
</dbReference>
<evidence type="ECO:0000313" key="2">
    <source>
        <dbReference type="EMBL" id="NXA43883.1"/>
    </source>
</evidence>
<dbReference type="EMBL" id="VZSX01000351">
    <property type="protein sequence ID" value="NXA43883.1"/>
    <property type="molecule type" value="Genomic_DNA"/>
</dbReference>
<dbReference type="InterPro" id="IPR003877">
    <property type="entry name" value="SPRY_dom"/>
</dbReference>
<dbReference type="AlphaFoldDB" id="A0A7K7VR11"/>
<protein>
    <submittedName>
        <fullName evidence="2">BT2A2 protein</fullName>
    </submittedName>
</protein>
<dbReference type="Pfam" id="PF00622">
    <property type="entry name" value="SPRY"/>
    <property type="match status" value="1"/>
</dbReference>
<dbReference type="PANTHER" id="PTHR24103">
    <property type="entry name" value="E3 UBIQUITIN-PROTEIN LIGASE TRIM"/>
    <property type="match status" value="1"/>
</dbReference>
<feature type="domain" description="B30.2/SPRY" evidence="1">
    <location>
        <begin position="1"/>
        <end position="157"/>
    </location>
</feature>
<dbReference type="OrthoDB" id="9986391at2759"/>
<feature type="non-terminal residue" evidence="2">
    <location>
        <position position="157"/>
    </location>
</feature>